<dbReference type="EMBL" id="VSRR010001111">
    <property type="protein sequence ID" value="MPC22659.1"/>
    <property type="molecule type" value="Genomic_DNA"/>
</dbReference>
<organism evidence="1 2">
    <name type="scientific">Portunus trituberculatus</name>
    <name type="common">Swimming crab</name>
    <name type="synonym">Neptunus trituberculatus</name>
    <dbReference type="NCBI Taxonomy" id="210409"/>
    <lineage>
        <taxon>Eukaryota</taxon>
        <taxon>Metazoa</taxon>
        <taxon>Ecdysozoa</taxon>
        <taxon>Arthropoda</taxon>
        <taxon>Crustacea</taxon>
        <taxon>Multicrustacea</taxon>
        <taxon>Malacostraca</taxon>
        <taxon>Eumalacostraca</taxon>
        <taxon>Eucarida</taxon>
        <taxon>Decapoda</taxon>
        <taxon>Pleocyemata</taxon>
        <taxon>Brachyura</taxon>
        <taxon>Eubrachyura</taxon>
        <taxon>Portunoidea</taxon>
        <taxon>Portunidae</taxon>
        <taxon>Portuninae</taxon>
        <taxon>Portunus</taxon>
    </lineage>
</organism>
<accession>A0A5B7DNM8</accession>
<proteinExistence type="predicted"/>
<sequence>MNPLVEDCGSLNTCTLTRFIIFTLWYYCKFLNEKLQTERRCYSDDQSRTTEGVGKGEGQGAFVCNHVCGCSSTRYFSSIKSNFCIRVLKTLTIKTLEY</sequence>
<evidence type="ECO:0000313" key="2">
    <source>
        <dbReference type="Proteomes" id="UP000324222"/>
    </source>
</evidence>
<evidence type="ECO:0000313" key="1">
    <source>
        <dbReference type="EMBL" id="MPC22659.1"/>
    </source>
</evidence>
<gene>
    <name evidence="1" type="ORF">E2C01_015679</name>
</gene>
<protein>
    <submittedName>
        <fullName evidence="1">Uncharacterized protein</fullName>
    </submittedName>
</protein>
<comment type="caution">
    <text evidence="1">The sequence shown here is derived from an EMBL/GenBank/DDBJ whole genome shotgun (WGS) entry which is preliminary data.</text>
</comment>
<name>A0A5B7DNM8_PORTR</name>
<dbReference type="Proteomes" id="UP000324222">
    <property type="component" value="Unassembled WGS sequence"/>
</dbReference>
<dbReference type="AlphaFoldDB" id="A0A5B7DNM8"/>
<reference evidence="1 2" key="1">
    <citation type="submission" date="2019-05" db="EMBL/GenBank/DDBJ databases">
        <title>Another draft genome of Portunus trituberculatus and its Hox gene families provides insights of decapod evolution.</title>
        <authorList>
            <person name="Jeong J.-H."/>
            <person name="Song I."/>
            <person name="Kim S."/>
            <person name="Choi T."/>
            <person name="Kim D."/>
            <person name="Ryu S."/>
            <person name="Kim W."/>
        </authorList>
    </citation>
    <scope>NUCLEOTIDE SEQUENCE [LARGE SCALE GENOMIC DNA]</scope>
    <source>
        <tissue evidence="1">Muscle</tissue>
    </source>
</reference>
<keyword evidence="2" id="KW-1185">Reference proteome</keyword>